<name>A0A3B4G8E9_9CICH</name>
<dbReference type="Ensembl" id="ENSPNYT00000019628.1">
    <property type="protein sequence ID" value="ENSPNYP00000019147.1"/>
    <property type="gene ID" value="ENSPNYG00000014468.1"/>
</dbReference>
<evidence type="ECO:0000313" key="1">
    <source>
        <dbReference type="Ensembl" id="ENSPNYP00000019147.1"/>
    </source>
</evidence>
<dbReference type="STRING" id="303518.ENSPNYP00000019147"/>
<dbReference type="GO" id="GO:0005886">
    <property type="term" value="C:plasma membrane"/>
    <property type="evidence" value="ECO:0007669"/>
    <property type="project" value="TreeGrafter"/>
</dbReference>
<sequence>MTFPPACITIGIVFFGCHSAFFLLQKQQVEFLSKSSILVSSDHTTFSQSSSGSFKCSLANFRRVWTCTGRGTHLALQDLSPWWRGVTAIVNQWKSVQHSSEQPTDAFGEVQFAGASKRHSYFLRLSWSTEPSVVYNILTTHWHLPLPNLVVSVVGGNISSPGRISGKWKEADSEPAMMSIQQTKTSVRKRRSYVCSLPNSGNSEASPLSQGLYTWRLELPQENVW</sequence>
<dbReference type="AlphaFoldDB" id="A0A3B4G8E9"/>
<protein>
    <submittedName>
        <fullName evidence="1">Uncharacterized protein</fullName>
    </submittedName>
</protein>
<dbReference type="PANTHER" id="PTHR13800">
    <property type="entry name" value="TRANSIENT RECEPTOR POTENTIAL CATION CHANNEL, SUBFAMILY M, MEMBER 6"/>
    <property type="match status" value="1"/>
</dbReference>
<dbReference type="GO" id="GO:0099604">
    <property type="term" value="F:ligand-gated calcium channel activity"/>
    <property type="evidence" value="ECO:0007669"/>
    <property type="project" value="TreeGrafter"/>
</dbReference>
<dbReference type="PANTHER" id="PTHR13800:SF47">
    <property type="entry name" value="TRANSIENT RECEPTOR POTENTIAL CATION CHANNEL SUBFAMILY M MEMBER 4 ISOFORM X1-RELATED"/>
    <property type="match status" value="1"/>
</dbReference>
<dbReference type="GO" id="GO:0005227">
    <property type="term" value="F:calcium-activated cation channel activity"/>
    <property type="evidence" value="ECO:0007669"/>
    <property type="project" value="TreeGrafter"/>
</dbReference>
<accession>A0A3B4G8E9</accession>
<proteinExistence type="predicted"/>
<dbReference type="InterPro" id="IPR050927">
    <property type="entry name" value="TRPM"/>
</dbReference>
<reference evidence="1" key="1">
    <citation type="submission" date="2023-09" db="UniProtKB">
        <authorList>
            <consortium name="Ensembl"/>
        </authorList>
    </citation>
    <scope>IDENTIFICATION</scope>
</reference>
<organism evidence="1">
    <name type="scientific">Pundamilia nyererei</name>
    <dbReference type="NCBI Taxonomy" id="303518"/>
    <lineage>
        <taxon>Eukaryota</taxon>
        <taxon>Metazoa</taxon>
        <taxon>Chordata</taxon>
        <taxon>Craniata</taxon>
        <taxon>Vertebrata</taxon>
        <taxon>Euteleostomi</taxon>
        <taxon>Actinopterygii</taxon>
        <taxon>Neopterygii</taxon>
        <taxon>Teleostei</taxon>
        <taxon>Neoteleostei</taxon>
        <taxon>Acanthomorphata</taxon>
        <taxon>Ovalentaria</taxon>
        <taxon>Cichlomorphae</taxon>
        <taxon>Cichliformes</taxon>
        <taxon>Cichlidae</taxon>
        <taxon>African cichlids</taxon>
        <taxon>Pseudocrenilabrinae</taxon>
        <taxon>Haplochromini</taxon>
        <taxon>Pundamilia</taxon>
    </lineage>
</organism>
<dbReference type="GeneTree" id="ENSGT00940000158693"/>